<dbReference type="InterPro" id="IPR025101">
    <property type="entry name" value="DUF4012"/>
</dbReference>
<gene>
    <name evidence="2" type="ORF">A2725_02745</name>
</gene>
<reference evidence="2 3" key="1">
    <citation type="journal article" date="2016" name="Nat. Commun.">
        <title>Thousands of microbial genomes shed light on interconnected biogeochemical processes in an aquifer system.</title>
        <authorList>
            <person name="Anantharaman K."/>
            <person name="Brown C.T."/>
            <person name="Hug L.A."/>
            <person name="Sharon I."/>
            <person name="Castelle C.J."/>
            <person name="Probst A.J."/>
            <person name="Thomas B.C."/>
            <person name="Singh A."/>
            <person name="Wilkins M.J."/>
            <person name="Karaoz U."/>
            <person name="Brodie E.L."/>
            <person name="Williams K.H."/>
            <person name="Hubbard S.S."/>
            <person name="Banfield J.F."/>
        </authorList>
    </citation>
    <scope>NUCLEOTIDE SEQUENCE [LARGE SCALE GENOMIC DNA]</scope>
</reference>
<proteinExistence type="predicted"/>
<evidence type="ECO:0000256" key="1">
    <source>
        <dbReference type="SAM" id="Phobius"/>
    </source>
</evidence>
<evidence type="ECO:0008006" key="4">
    <source>
        <dbReference type="Google" id="ProtNLM"/>
    </source>
</evidence>
<feature type="transmembrane region" description="Helical" evidence="1">
    <location>
        <begin position="171"/>
        <end position="192"/>
    </location>
</feature>
<protein>
    <recommendedName>
        <fullName evidence="4">DUF4012 domain-containing protein</fullName>
    </recommendedName>
</protein>
<keyword evidence="1" id="KW-0812">Transmembrane</keyword>
<dbReference type="EMBL" id="MFPS01000009">
    <property type="protein sequence ID" value="OGH58595.1"/>
    <property type="molecule type" value="Genomic_DNA"/>
</dbReference>
<name>A0A1F6LH31_9BACT</name>
<sequence>MSEKKSRKCSLCQVLGHTKITCPKSQSSLVSPQKRNIKKSKKDPVFIKVINQNLSSPHIIKLKKEDSKNENDIWSKVEVYREKNIFKKTKAQIVDFAEMVKKANQEIVVKEEVKNINNNLKKVQKQSIVEQKQVKKERFEVVKTNVSDIKNKKSYSNYFRSFFNIFQFRKFAYVSVVVLVVLVSSFPALGYIDELKAAESLAVEQGTRAFLSLQSSTVAAFQSNLPYAEVELTNALQAFSEVNSIIEEDYRILLSLAKLLPVVGTKVSSRQSLLIAGNHLALGNTYLIKGVEEAQVDSEMKLTDRFSILQNHLKSAIVQYKEALNHLNKVDLDSIPLEYQKTFNEFKILFGVFIDDMEDLVDLSKTFNIIFGGNSFRRYLVVFQNEHEIRPTGGFMGSFAVIDVQNGKIVNIDLPGGGSYDLRGQLTEFVKPPLPFQLLNKRWEFQDANWFPDFSASAKKMTWFYEKSRGSTVDGVIAINSSVLERVLRILGPMQADDMIFNESNAIETLQYEVEEGYDAKTEQPKEILAVLLDNLLKDLKNISPTSIMSLLTEAHDALIKKEIQVYVDDDNTQNILKTFGWTGEITPVGPVQDYLNIINTNIQGQKSDAKIEQKIIHEVVIDENRNIFDTVMVERSHGGEPGEMFYGSANISYVRVYVPEGAELIEADGFNFPPEEAFRAPELWYEDDLHLAQYEVEESVHIDSGTKITSEFGKTVFGNWVITPPGETSVFYFKYKLPFKAPVSESPESNFDKWQSIFVPSINKKTSRYSLFVQKQSGSESQFYSTIIYPTEWVPVWKSNDDIDLALNGAVYETLLDSDRVIGIVVESNINNEN</sequence>
<evidence type="ECO:0000313" key="3">
    <source>
        <dbReference type="Proteomes" id="UP000177067"/>
    </source>
</evidence>
<evidence type="ECO:0000313" key="2">
    <source>
        <dbReference type="EMBL" id="OGH58595.1"/>
    </source>
</evidence>
<comment type="caution">
    <text evidence="2">The sequence shown here is derived from an EMBL/GenBank/DDBJ whole genome shotgun (WGS) entry which is preliminary data.</text>
</comment>
<accession>A0A1F6LH31</accession>
<dbReference type="AlphaFoldDB" id="A0A1F6LH31"/>
<keyword evidence="1" id="KW-1133">Transmembrane helix</keyword>
<organism evidence="2 3">
    <name type="scientific">Candidatus Magasanikbacteria bacterium RIFCSPHIGHO2_01_FULL_33_34</name>
    <dbReference type="NCBI Taxonomy" id="1798671"/>
    <lineage>
        <taxon>Bacteria</taxon>
        <taxon>Candidatus Magasanikiibacteriota</taxon>
    </lineage>
</organism>
<keyword evidence="1" id="KW-0472">Membrane</keyword>
<dbReference type="Proteomes" id="UP000177067">
    <property type="component" value="Unassembled WGS sequence"/>
</dbReference>
<dbReference type="Pfam" id="PF13196">
    <property type="entry name" value="DUF4012"/>
    <property type="match status" value="1"/>
</dbReference>